<keyword evidence="3" id="KW-1185">Reference proteome</keyword>
<evidence type="ECO:0000259" key="1">
    <source>
        <dbReference type="SMART" id="SM00849"/>
    </source>
</evidence>
<protein>
    <submittedName>
        <fullName evidence="2">MBL fold metallo-hydrolase</fullName>
    </submittedName>
</protein>
<dbReference type="InterPro" id="IPR036388">
    <property type="entry name" value="WH-like_DNA-bd_sf"/>
</dbReference>
<dbReference type="Pfam" id="PF00753">
    <property type="entry name" value="Lactamase_B"/>
    <property type="match status" value="1"/>
</dbReference>
<dbReference type="Gene3D" id="3.60.15.10">
    <property type="entry name" value="Ribonuclease Z/Hydroxyacylglutathione hydrolase-like"/>
    <property type="match status" value="1"/>
</dbReference>
<accession>A0ABU4FBU0</accession>
<dbReference type="RefSeq" id="WP_317772242.1">
    <property type="nucleotide sequence ID" value="NZ_JAWMAJ010000058.1"/>
</dbReference>
<name>A0ABU4FBU0_9ACTN</name>
<dbReference type="PANTHER" id="PTHR23131:SF4">
    <property type="entry name" value="METALLO-BETA-LACTAMASE SUPERFAMILY POTEIN"/>
    <property type="match status" value="1"/>
</dbReference>
<dbReference type="SUPFAM" id="SSF56281">
    <property type="entry name" value="Metallo-hydrolase/oxidoreductase"/>
    <property type="match status" value="1"/>
</dbReference>
<evidence type="ECO:0000313" key="3">
    <source>
        <dbReference type="Proteomes" id="UP001187346"/>
    </source>
</evidence>
<sequence>MPHEPDSVTVTGKAQRQAWLDRVLPPVEQVRPGLWSIPTVFPDNPLRYVLSYAVGHAGGVALVDTGWPCEDAWDGLVAGLGEAGWDISDVRAVLVTHGHADHFGLARRVREASGAWIAMHEADARPQREFAETGPGAYDRAHTTWLARRGVPRDEPASAEQPRPEMFERFDVVPDRLIEDGDRPLGAGSSLSAIWTPGHTPGHVCFFDAERNVILTGDHVLPRITPNISPLPGVEDDVLGDYLSSLLLLTDYDDAEVLPAHEYRFAGLKQRVHDLRRHHGDRLAEVIDVVRAEPGADTAAVTAGLRWSRPWPQMLGTARRFAIGEAYAHLVHLAHTGAIVNKGVDVDAWHLIRDTPPELD</sequence>
<organism evidence="2 3">
    <name type="scientific">Streptomyces prunicolor</name>
    <dbReference type="NCBI Taxonomy" id="67348"/>
    <lineage>
        <taxon>Bacteria</taxon>
        <taxon>Bacillati</taxon>
        <taxon>Actinomycetota</taxon>
        <taxon>Actinomycetes</taxon>
        <taxon>Kitasatosporales</taxon>
        <taxon>Streptomycetaceae</taxon>
        <taxon>Streptomyces</taxon>
    </lineage>
</organism>
<dbReference type="PANTHER" id="PTHR23131">
    <property type="entry name" value="ENDORIBONUCLEASE LACTB2"/>
    <property type="match status" value="1"/>
</dbReference>
<dbReference type="InterPro" id="IPR001279">
    <property type="entry name" value="Metallo-B-lactamas"/>
</dbReference>
<comment type="caution">
    <text evidence="2">The sequence shown here is derived from an EMBL/GenBank/DDBJ whole genome shotgun (WGS) entry which is preliminary data.</text>
</comment>
<dbReference type="InterPro" id="IPR036866">
    <property type="entry name" value="RibonucZ/Hydroxyglut_hydro"/>
</dbReference>
<feature type="domain" description="Metallo-beta-lactamase" evidence="1">
    <location>
        <begin position="48"/>
        <end position="261"/>
    </location>
</feature>
<gene>
    <name evidence="2" type="ORF">R5A26_19140</name>
</gene>
<dbReference type="Gene3D" id="1.10.10.10">
    <property type="entry name" value="Winged helix-like DNA-binding domain superfamily/Winged helix DNA-binding domain"/>
    <property type="match status" value="1"/>
</dbReference>
<dbReference type="EMBL" id="JAWMAJ010000058">
    <property type="protein sequence ID" value="MDV7218065.1"/>
    <property type="molecule type" value="Genomic_DNA"/>
</dbReference>
<dbReference type="SMART" id="SM00849">
    <property type="entry name" value="Lactamase_B"/>
    <property type="match status" value="1"/>
</dbReference>
<dbReference type="Proteomes" id="UP001187346">
    <property type="component" value="Unassembled WGS sequence"/>
</dbReference>
<evidence type="ECO:0000313" key="2">
    <source>
        <dbReference type="EMBL" id="MDV7218065.1"/>
    </source>
</evidence>
<reference evidence="2 3" key="1">
    <citation type="submission" date="2023-10" db="EMBL/GenBank/DDBJ databases">
        <title>Characterization of rhizosphere-enriched actinobacteria from wheat plants lab-grown on chernevaya soil.</title>
        <authorList>
            <person name="Tikhonova E.N."/>
            <person name="Konopkin A."/>
            <person name="Kravchenko I.K."/>
        </authorList>
    </citation>
    <scope>NUCLEOTIDE SEQUENCE [LARGE SCALE GENOMIC DNA]</scope>
    <source>
        <strain evidence="2 3">RR29</strain>
    </source>
</reference>
<dbReference type="InterPro" id="IPR050662">
    <property type="entry name" value="Sec-metab_biosynth-thioest"/>
</dbReference>
<proteinExistence type="predicted"/>